<evidence type="ECO:0000313" key="1">
    <source>
        <dbReference type="EMBL" id="GMT24209.1"/>
    </source>
</evidence>
<organism evidence="1 2">
    <name type="scientific">Pristionchus fissidentatus</name>
    <dbReference type="NCBI Taxonomy" id="1538716"/>
    <lineage>
        <taxon>Eukaryota</taxon>
        <taxon>Metazoa</taxon>
        <taxon>Ecdysozoa</taxon>
        <taxon>Nematoda</taxon>
        <taxon>Chromadorea</taxon>
        <taxon>Rhabditida</taxon>
        <taxon>Rhabditina</taxon>
        <taxon>Diplogasteromorpha</taxon>
        <taxon>Diplogasteroidea</taxon>
        <taxon>Neodiplogasteridae</taxon>
        <taxon>Pristionchus</taxon>
    </lineage>
</organism>
<sequence length="161" mass="18849">MYCYFCWDLYQRDSRKAMVMHLRRRQNTTLTLSSLFFKCNCGNLSRSHSHKHKEGEPPVSFELIKLAGEARTFSAPKTTPQCFLCDAYPASTSAYMQHLRVKHQTTLAKHDRMLKCNCNNPFFVTCETMSHDHHVWECYGSDFTLEEKKPTRNGRLITEED</sequence>
<accession>A0AAV5W0I9</accession>
<comment type="caution">
    <text evidence="1">The sequence shown here is derived from an EMBL/GenBank/DDBJ whole genome shotgun (WGS) entry which is preliminary data.</text>
</comment>
<proteinExistence type="predicted"/>
<name>A0AAV5W0I9_9BILA</name>
<dbReference type="EMBL" id="BTSY01000004">
    <property type="protein sequence ID" value="GMT24209.1"/>
    <property type="molecule type" value="Genomic_DNA"/>
</dbReference>
<evidence type="ECO:0000313" key="2">
    <source>
        <dbReference type="Proteomes" id="UP001432322"/>
    </source>
</evidence>
<feature type="non-terminal residue" evidence="1">
    <location>
        <position position="161"/>
    </location>
</feature>
<protein>
    <recommendedName>
        <fullName evidence="3">C2H2-type domain-containing protein</fullName>
    </recommendedName>
</protein>
<evidence type="ECO:0008006" key="3">
    <source>
        <dbReference type="Google" id="ProtNLM"/>
    </source>
</evidence>
<dbReference type="Proteomes" id="UP001432322">
    <property type="component" value="Unassembled WGS sequence"/>
</dbReference>
<gene>
    <name evidence="1" type="ORF">PFISCL1PPCAC_15506</name>
</gene>
<keyword evidence="2" id="KW-1185">Reference proteome</keyword>
<dbReference type="AlphaFoldDB" id="A0AAV5W0I9"/>
<reference evidence="1" key="1">
    <citation type="submission" date="2023-10" db="EMBL/GenBank/DDBJ databases">
        <title>Genome assembly of Pristionchus species.</title>
        <authorList>
            <person name="Yoshida K."/>
            <person name="Sommer R.J."/>
        </authorList>
    </citation>
    <scope>NUCLEOTIDE SEQUENCE</scope>
    <source>
        <strain evidence="1">RS5133</strain>
    </source>
</reference>